<evidence type="ECO:0000256" key="4">
    <source>
        <dbReference type="ARBA" id="ARBA00022692"/>
    </source>
</evidence>
<organism evidence="8 9">
    <name type="scientific">Megalops atlanticus</name>
    <name type="common">Tarpon</name>
    <name type="synonym">Clupea gigantea</name>
    <dbReference type="NCBI Taxonomy" id="7932"/>
    <lineage>
        <taxon>Eukaryota</taxon>
        <taxon>Metazoa</taxon>
        <taxon>Chordata</taxon>
        <taxon>Craniata</taxon>
        <taxon>Vertebrata</taxon>
        <taxon>Euteleostomi</taxon>
        <taxon>Actinopterygii</taxon>
        <taxon>Neopterygii</taxon>
        <taxon>Teleostei</taxon>
        <taxon>Elopiformes</taxon>
        <taxon>Megalopidae</taxon>
        <taxon>Megalops</taxon>
    </lineage>
</organism>
<keyword evidence="6 7" id="KW-0472">Membrane</keyword>
<reference evidence="8" key="1">
    <citation type="submission" date="2021-01" db="EMBL/GenBank/DDBJ databases">
        <authorList>
            <person name="Zahm M."/>
            <person name="Roques C."/>
            <person name="Cabau C."/>
            <person name="Klopp C."/>
            <person name="Donnadieu C."/>
            <person name="Jouanno E."/>
            <person name="Lampietro C."/>
            <person name="Louis A."/>
            <person name="Herpin A."/>
            <person name="Echchiki A."/>
            <person name="Berthelot C."/>
            <person name="Parey E."/>
            <person name="Roest-Crollius H."/>
            <person name="Braasch I."/>
            <person name="Postlethwait J."/>
            <person name="Bobe J."/>
            <person name="Montfort J."/>
            <person name="Bouchez O."/>
            <person name="Begum T."/>
            <person name="Mejri S."/>
            <person name="Adams A."/>
            <person name="Chen W.-J."/>
            <person name="Guiguen Y."/>
        </authorList>
    </citation>
    <scope>NUCLEOTIDE SEQUENCE</scope>
    <source>
        <strain evidence="8">YG-15Mar2019-1</strain>
        <tissue evidence="8">Brain</tissue>
    </source>
</reference>
<dbReference type="Proteomes" id="UP001046870">
    <property type="component" value="Chromosome 20"/>
</dbReference>
<dbReference type="PANTHER" id="PTHR31592">
    <property type="entry name" value="TRANSMEMBRANE PROTEIN 192"/>
    <property type="match status" value="1"/>
</dbReference>
<evidence type="ECO:0000256" key="7">
    <source>
        <dbReference type="SAM" id="Phobius"/>
    </source>
</evidence>
<sequence length="271" mass="30408">MDSKEPPTHINNSSMEITQSLEEDPLVDGPLISPEALDSAIKKEFQKLPTSWAAFLLSFLQVAFVCLSIVLAVFCSILPSNQSQCSHYLQDLKSGSVIVFAKVALWLLLVVFERFVHRHHSGARNRGYLQFYRATRNLKSLPVFIQSAGNAAVLIILCAESLLKGVRHLGISLLLGVLVLELLLTVPCLLIYSVKVRNFNKQRPEPDISQEERSHAYSSNAHVINTETGFRDSSNLEEVVEKQADLIEYLKQHNTLLSKRILSLTSQQIRD</sequence>
<keyword evidence="9" id="KW-1185">Reference proteome</keyword>
<dbReference type="AlphaFoldDB" id="A0A9D3PF21"/>
<dbReference type="GO" id="GO:0005770">
    <property type="term" value="C:late endosome"/>
    <property type="evidence" value="ECO:0007669"/>
    <property type="project" value="TreeGrafter"/>
</dbReference>
<evidence type="ECO:0000256" key="5">
    <source>
        <dbReference type="ARBA" id="ARBA00022989"/>
    </source>
</evidence>
<dbReference type="EMBL" id="JAFDVH010000020">
    <property type="protein sequence ID" value="KAG7458750.1"/>
    <property type="molecule type" value="Genomic_DNA"/>
</dbReference>
<dbReference type="PANTHER" id="PTHR31592:SF1">
    <property type="entry name" value="TRANSMEMBRANE PROTEIN 192"/>
    <property type="match status" value="1"/>
</dbReference>
<keyword evidence="4 7" id="KW-0812">Transmembrane</keyword>
<feature type="transmembrane region" description="Helical" evidence="7">
    <location>
        <begin position="52"/>
        <end position="74"/>
    </location>
</feature>
<keyword evidence="5 7" id="KW-1133">Transmembrane helix</keyword>
<dbReference type="Pfam" id="PF14802">
    <property type="entry name" value="TMEM192"/>
    <property type="match status" value="1"/>
</dbReference>
<dbReference type="InterPro" id="IPR029399">
    <property type="entry name" value="TMEM192"/>
</dbReference>
<evidence type="ECO:0000256" key="2">
    <source>
        <dbReference type="ARBA" id="ARBA00006314"/>
    </source>
</evidence>
<gene>
    <name evidence="8" type="ORF">MATL_G00224010</name>
</gene>
<feature type="transmembrane region" description="Helical" evidence="7">
    <location>
        <begin position="169"/>
        <end position="194"/>
    </location>
</feature>
<dbReference type="GO" id="GO:0005765">
    <property type="term" value="C:lysosomal membrane"/>
    <property type="evidence" value="ECO:0007669"/>
    <property type="project" value="TreeGrafter"/>
</dbReference>
<evidence type="ECO:0000256" key="3">
    <source>
        <dbReference type="ARBA" id="ARBA00014635"/>
    </source>
</evidence>
<evidence type="ECO:0000313" key="9">
    <source>
        <dbReference type="Proteomes" id="UP001046870"/>
    </source>
</evidence>
<name>A0A9D3PF21_MEGAT</name>
<comment type="subcellular location">
    <subcellularLocation>
        <location evidence="1">Membrane</location>
        <topology evidence="1">Multi-pass membrane protein</topology>
    </subcellularLocation>
</comment>
<feature type="transmembrane region" description="Helical" evidence="7">
    <location>
        <begin position="94"/>
        <end position="116"/>
    </location>
</feature>
<accession>A0A9D3PF21</accession>
<evidence type="ECO:0000256" key="6">
    <source>
        <dbReference type="ARBA" id="ARBA00023136"/>
    </source>
</evidence>
<comment type="caution">
    <text evidence="8">The sequence shown here is derived from an EMBL/GenBank/DDBJ whole genome shotgun (WGS) entry which is preliminary data.</text>
</comment>
<comment type="similarity">
    <text evidence="2">Belongs to the TMEM192 family.</text>
</comment>
<evidence type="ECO:0000256" key="1">
    <source>
        <dbReference type="ARBA" id="ARBA00004141"/>
    </source>
</evidence>
<feature type="transmembrane region" description="Helical" evidence="7">
    <location>
        <begin position="143"/>
        <end position="163"/>
    </location>
</feature>
<evidence type="ECO:0000313" key="8">
    <source>
        <dbReference type="EMBL" id="KAG7458750.1"/>
    </source>
</evidence>
<dbReference type="OrthoDB" id="6277625at2759"/>
<protein>
    <recommendedName>
        <fullName evidence="3">Transmembrane protein 192</fullName>
    </recommendedName>
</protein>
<proteinExistence type="inferred from homology"/>